<feature type="non-terminal residue" evidence="2">
    <location>
        <position position="268"/>
    </location>
</feature>
<dbReference type="AlphaFoldDB" id="A0AAD2GVL7"/>
<sequence length="268" mass="28458">RDEGGRSPRSCIGLSVTSFPSGTETLARTMRFRAYPLFLVFFFVVAFAPEFLKSYPQTEALGIALEWVQERFTQCIAAIAFTSAVSICGSLLFRGAGFIKRSLTRRSGEPASELEAGLLSPAAATDTDDASHCGAPPPTMTTAKNTILSLAGELLCAAFCALVFLRCATEIGTLALDKPLYANIADGALYILRGWEVFFVVFFGFALVVAGFRKLFGLREPAAAASAAPAEEVAADTVGTTDPLAAAEQVEVAEKSLMLDSSLEKATQ</sequence>
<keyword evidence="1" id="KW-1133">Transmembrane helix</keyword>
<keyword evidence="1" id="KW-0472">Membrane</keyword>
<feature type="transmembrane region" description="Helical" evidence="1">
    <location>
        <begin position="72"/>
        <end position="93"/>
    </location>
</feature>
<reference evidence="2" key="1">
    <citation type="submission" date="2023-11" db="EMBL/GenBank/DDBJ databases">
        <authorList>
            <person name="De Vega J J."/>
            <person name="De Vega J J."/>
        </authorList>
    </citation>
    <scope>NUCLEOTIDE SEQUENCE</scope>
</reference>
<feature type="transmembrane region" description="Helical" evidence="1">
    <location>
        <begin position="188"/>
        <end position="212"/>
    </location>
</feature>
<gene>
    <name evidence="2" type="ORF">MYCIT1_LOCUS4023</name>
</gene>
<keyword evidence="3" id="KW-1185">Reference proteome</keyword>
<organism evidence="2 3">
    <name type="scientific">Mycena citricolor</name>
    <dbReference type="NCBI Taxonomy" id="2018698"/>
    <lineage>
        <taxon>Eukaryota</taxon>
        <taxon>Fungi</taxon>
        <taxon>Dikarya</taxon>
        <taxon>Basidiomycota</taxon>
        <taxon>Agaricomycotina</taxon>
        <taxon>Agaricomycetes</taxon>
        <taxon>Agaricomycetidae</taxon>
        <taxon>Agaricales</taxon>
        <taxon>Marasmiineae</taxon>
        <taxon>Mycenaceae</taxon>
        <taxon>Mycena</taxon>
    </lineage>
</organism>
<dbReference type="Proteomes" id="UP001295794">
    <property type="component" value="Unassembled WGS sequence"/>
</dbReference>
<evidence type="ECO:0000256" key="1">
    <source>
        <dbReference type="SAM" id="Phobius"/>
    </source>
</evidence>
<feature type="transmembrane region" description="Helical" evidence="1">
    <location>
        <begin position="34"/>
        <end position="52"/>
    </location>
</feature>
<name>A0AAD2GVL7_9AGAR</name>
<evidence type="ECO:0000313" key="2">
    <source>
        <dbReference type="EMBL" id="CAK5264112.1"/>
    </source>
</evidence>
<evidence type="ECO:0000313" key="3">
    <source>
        <dbReference type="Proteomes" id="UP001295794"/>
    </source>
</evidence>
<proteinExistence type="predicted"/>
<accession>A0AAD2GVL7</accession>
<feature type="transmembrane region" description="Helical" evidence="1">
    <location>
        <begin position="154"/>
        <end position="176"/>
    </location>
</feature>
<comment type="caution">
    <text evidence="2">The sequence shown here is derived from an EMBL/GenBank/DDBJ whole genome shotgun (WGS) entry which is preliminary data.</text>
</comment>
<keyword evidence="1" id="KW-0812">Transmembrane</keyword>
<dbReference type="EMBL" id="CAVNYO010000048">
    <property type="protein sequence ID" value="CAK5264112.1"/>
    <property type="molecule type" value="Genomic_DNA"/>
</dbReference>
<protein>
    <submittedName>
        <fullName evidence="2">Uncharacterized protein</fullName>
    </submittedName>
</protein>